<name>A0A285NHD9_9HYPH</name>
<dbReference type="EMBL" id="OBEL01000001">
    <property type="protein sequence ID" value="SNZ08407.1"/>
    <property type="molecule type" value="Genomic_DNA"/>
</dbReference>
<dbReference type="InterPro" id="IPR032416">
    <property type="entry name" value="Peptidase_M24_C"/>
</dbReference>
<dbReference type="OrthoDB" id="9806388at2"/>
<dbReference type="InterPro" id="IPR033740">
    <property type="entry name" value="Pept_M24B"/>
</dbReference>
<keyword evidence="2" id="KW-0479">Metal-binding</keyword>
<feature type="domain" description="Peptidase M24" evidence="4">
    <location>
        <begin position="345"/>
        <end position="562"/>
    </location>
</feature>
<evidence type="ECO:0000259" key="5">
    <source>
        <dbReference type="Pfam" id="PF01321"/>
    </source>
</evidence>
<dbReference type="GO" id="GO:0005737">
    <property type="term" value="C:cytoplasm"/>
    <property type="evidence" value="ECO:0007669"/>
    <property type="project" value="UniProtKB-ARBA"/>
</dbReference>
<keyword evidence="7" id="KW-0031">Aminopeptidase</keyword>
<comment type="similarity">
    <text evidence="1">Belongs to the peptidase M24B family.</text>
</comment>
<dbReference type="PANTHER" id="PTHR43763:SF6">
    <property type="entry name" value="XAA-PRO AMINOPEPTIDASE 1"/>
    <property type="match status" value="1"/>
</dbReference>
<evidence type="ECO:0000313" key="8">
    <source>
        <dbReference type="Proteomes" id="UP000219439"/>
    </source>
</evidence>
<proteinExistence type="inferred from homology"/>
<dbReference type="InterPro" id="IPR000994">
    <property type="entry name" value="Pept_M24"/>
</dbReference>
<gene>
    <name evidence="7" type="ORF">SAMN06265368_1659</name>
</gene>
<evidence type="ECO:0000259" key="4">
    <source>
        <dbReference type="Pfam" id="PF00557"/>
    </source>
</evidence>
<dbReference type="CDD" id="cd01085">
    <property type="entry name" value="APP"/>
    <property type="match status" value="1"/>
</dbReference>
<dbReference type="Pfam" id="PF16189">
    <property type="entry name" value="Creatinase_N_2"/>
    <property type="match status" value="1"/>
</dbReference>
<dbReference type="PANTHER" id="PTHR43763">
    <property type="entry name" value="XAA-PRO AMINOPEPTIDASE 1"/>
    <property type="match status" value="1"/>
</dbReference>
<dbReference type="Pfam" id="PF16188">
    <property type="entry name" value="Peptidase_M24_C"/>
    <property type="match status" value="1"/>
</dbReference>
<organism evidence="7 8">
    <name type="scientific">Cohaesibacter gelatinilyticus</name>
    <dbReference type="NCBI Taxonomy" id="372072"/>
    <lineage>
        <taxon>Bacteria</taxon>
        <taxon>Pseudomonadati</taxon>
        <taxon>Pseudomonadota</taxon>
        <taxon>Alphaproteobacteria</taxon>
        <taxon>Hyphomicrobiales</taxon>
        <taxon>Cohaesibacteraceae</taxon>
    </lineage>
</organism>
<dbReference type="GO" id="GO:0070006">
    <property type="term" value="F:metalloaminopeptidase activity"/>
    <property type="evidence" value="ECO:0007669"/>
    <property type="project" value="InterPro"/>
</dbReference>
<keyword evidence="3" id="KW-0378">Hydrolase</keyword>
<dbReference type="Pfam" id="PF00557">
    <property type="entry name" value="Peptidase_M24"/>
    <property type="match status" value="1"/>
</dbReference>
<protein>
    <submittedName>
        <fullName evidence="7">Xaa-Pro aminopeptidase</fullName>
    </submittedName>
</protein>
<evidence type="ECO:0000259" key="6">
    <source>
        <dbReference type="Pfam" id="PF16188"/>
    </source>
</evidence>
<evidence type="ECO:0000256" key="3">
    <source>
        <dbReference type="ARBA" id="ARBA00022801"/>
    </source>
</evidence>
<reference evidence="7 8" key="1">
    <citation type="submission" date="2017-09" db="EMBL/GenBank/DDBJ databases">
        <authorList>
            <person name="Ehlers B."/>
            <person name="Leendertz F.H."/>
        </authorList>
    </citation>
    <scope>NUCLEOTIDE SEQUENCE [LARGE SCALE GENOMIC DNA]</scope>
    <source>
        <strain evidence="7 8">DSM 18289</strain>
    </source>
</reference>
<feature type="domain" description="Peptidase M24 C-terminal" evidence="6">
    <location>
        <begin position="569"/>
        <end position="628"/>
    </location>
</feature>
<evidence type="ECO:0000256" key="1">
    <source>
        <dbReference type="ARBA" id="ARBA00008766"/>
    </source>
</evidence>
<dbReference type="AlphaFoldDB" id="A0A285NHD9"/>
<keyword evidence="7" id="KW-0645">Protease</keyword>
<dbReference type="Pfam" id="PF01321">
    <property type="entry name" value="Creatinase_N"/>
    <property type="match status" value="1"/>
</dbReference>
<dbReference type="Gene3D" id="3.40.350.10">
    <property type="entry name" value="Creatinase/prolidase N-terminal domain"/>
    <property type="match status" value="2"/>
</dbReference>
<evidence type="ECO:0000313" key="7">
    <source>
        <dbReference type="EMBL" id="SNZ08407.1"/>
    </source>
</evidence>
<dbReference type="InterPro" id="IPR000587">
    <property type="entry name" value="Creatinase_N"/>
</dbReference>
<keyword evidence="8" id="KW-1185">Reference proteome</keyword>
<accession>A0A285NHD9</accession>
<dbReference type="SUPFAM" id="SSF53092">
    <property type="entry name" value="Creatinase/prolidase N-terminal domain"/>
    <property type="match status" value="1"/>
</dbReference>
<evidence type="ECO:0000256" key="2">
    <source>
        <dbReference type="ARBA" id="ARBA00022723"/>
    </source>
</evidence>
<sequence>MSSEKKAFDFWIKYSNTANGEFKPEGVRKMVEQASMWSVDRLEALRMEMVVHGLDGYIVPRFDAHQGEYVAPHDERLAWLSGFQGSAGVALITKDDAVLFVDGRYTVQVRNQTSPDHFSYSHLVEAPLEQWLARNGQSGWTVGFDAMLLPTSWVQRFEAGCDQAGVTLSAVEGNLVDRIWASQPPKPMADIYSFPEQFAGRASSDKKNEIAASLKDKGCNWLVETQPDAIAWLLNVRGGDVAYSPMPHSFFLLNESGEGHWFVDGQKLPEDLSELRLNGVVLKEADQFLSSIEELVGSDERVLIDPDYAPYAAFAAVERAGGQVTLERGPVAFAKAIKNPTERAGIAEAAKIDSAAWIRTLRWLDEEAVSRAKAGNPISEMEVSERILAERQAIEGFIEPSFTTIAAVDANGAMCHYSVTEESNGELLETSVFLLDSGGQYFLGTTDATRTVCFSDVSDEVKKAYTLVLKGHIQFAKLKFPVGTKGHHIDAIARQPLWQYGMDYDHGTGHGVGHFLSVHEGPQKIEKPSRPVELEAGMIVTNEPGYYQAGKFGIRIENLIEIVSDGNDFLGFKDLTLVPIQTRMIDPSLLSKNEIAWLDDYHEQVACEMESCLNEDEILWLQKQTRPLKEQNSNC</sequence>
<dbReference type="Proteomes" id="UP000219439">
    <property type="component" value="Unassembled WGS sequence"/>
</dbReference>
<dbReference type="FunFam" id="3.90.230.10:FF:000009">
    <property type="entry name" value="xaa-Pro aminopeptidase 2"/>
    <property type="match status" value="1"/>
</dbReference>
<dbReference type="InterPro" id="IPR050422">
    <property type="entry name" value="X-Pro_aminopeptidase_P"/>
</dbReference>
<dbReference type="InterPro" id="IPR036005">
    <property type="entry name" value="Creatinase/aminopeptidase-like"/>
</dbReference>
<dbReference type="SUPFAM" id="SSF55920">
    <property type="entry name" value="Creatinase/aminopeptidase"/>
    <property type="match status" value="1"/>
</dbReference>
<dbReference type="InterPro" id="IPR029149">
    <property type="entry name" value="Creatin/AminoP/Spt16_N"/>
</dbReference>
<dbReference type="Gene3D" id="3.90.230.10">
    <property type="entry name" value="Creatinase/methionine aminopeptidase superfamily"/>
    <property type="match status" value="1"/>
</dbReference>
<dbReference type="GO" id="GO:0046872">
    <property type="term" value="F:metal ion binding"/>
    <property type="evidence" value="ECO:0007669"/>
    <property type="project" value="UniProtKB-KW"/>
</dbReference>
<feature type="domain" description="Creatinase N-terminal" evidence="5">
    <location>
        <begin position="41"/>
        <end position="171"/>
    </location>
</feature>